<dbReference type="FunFam" id="3.40.50.720:FF:000203">
    <property type="entry name" value="D-3-phosphoglycerate dehydrogenase (SerA)"/>
    <property type="match status" value="1"/>
</dbReference>
<dbReference type="InterPro" id="IPR029752">
    <property type="entry name" value="D-isomer_DH_CS1"/>
</dbReference>
<dbReference type="PANTHER" id="PTHR10996:SF283">
    <property type="entry name" value="GLYOXYLATE_HYDROXYPYRUVATE REDUCTASE B"/>
    <property type="match status" value="1"/>
</dbReference>
<dbReference type="HOGENOM" id="CLU_019796_1_2_9"/>
<dbReference type="EMBL" id="LN483073">
    <property type="protein sequence ID" value="CEA00409.1"/>
    <property type="molecule type" value="Genomic_DNA"/>
</dbReference>
<sequence>MKPTIYIERALYDEPMALVQQHFTVVDSLQEAEGYIVPMGKIDEALLAANPKLKVVSNIAVGYDGFDLEAMHKHGVVGTHTPHVLDATVADLTVALILAVARKIPQMDEWLRAGHWQGGVADTYFGRDIHQKKLGIVGLGRIGEQIVKRLHNGFDMEVYYYNRSRHQDLEETYDATYLSLNALFATCDVVLTMVPLTAETTGMIGREQLDLLQAHAIFVNTARGLVVDEAALVQALQNKQFFGAGLDVFAQEPIGADHPLCQLDNVVLTPHIGSATVATRTAMQLQAVRNTIAVLKQQGEAYIVK</sequence>
<comment type="similarity">
    <text evidence="1 4">Belongs to the D-isomer specific 2-hydroxyacid dehydrogenase family.</text>
</comment>
<evidence type="ECO:0000313" key="7">
    <source>
        <dbReference type="EMBL" id="CEA00409.1"/>
    </source>
</evidence>
<dbReference type="PANTHER" id="PTHR10996">
    <property type="entry name" value="2-HYDROXYACID DEHYDROGENASE-RELATED"/>
    <property type="match status" value="1"/>
</dbReference>
<proteinExistence type="inferred from homology"/>
<dbReference type="Pfam" id="PF02826">
    <property type="entry name" value="2-Hacid_dh_C"/>
    <property type="match status" value="1"/>
</dbReference>
<keyword evidence="3" id="KW-0520">NAD</keyword>
<dbReference type="InterPro" id="IPR006140">
    <property type="entry name" value="D-isomer_DH_NAD-bd"/>
</dbReference>
<dbReference type="GO" id="GO:0030267">
    <property type="term" value="F:glyoxylate reductase (NADPH) activity"/>
    <property type="evidence" value="ECO:0007669"/>
    <property type="project" value="TreeGrafter"/>
</dbReference>
<evidence type="ECO:0000256" key="3">
    <source>
        <dbReference type="ARBA" id="ARBA00023027"/>
    </source>
</evidence>
<name>A0A078M2D2_9BACL</name>
<dbReference type="Gene3D" id="3.40.50.720">
    <property type="entry name" value="NAD(P)-binding Rossmann-like Domain"/>
    <property type="match status" value="2"/>
</dbReference>
<gene>
    <name evidence="7" type="primary">ghrB</name>
    <name evidence="7" type="ORF">BN1050_00601</name>
</gene>
<dbReference type="SUPFAM" id="SSF52283">
    <property type="entry name" value="Formate/glycerate dehydrogenase catalytic domain-like"/>
    <property type="match status" value="1"/>
</dbReference>
<keyword evidence="2 4" id="KW-0560">Oxidoreductase</keyword>
<dbReference type="Pfam" id="PF00389">
    <property type="entry name" value="2-Hacid_dh"/>
    <property type="match status" value="1"/>
</dbReference>
<evidence type="ECO:0000259" key="5">
    <source>
        <dbReference type="Pfam" id="PF00389"/>
    </source>
</evidence>
<dbReference type="SUPFAM" id="SSF51735">
    <property type="entry name" value="NAD(P)-binding Rossmann-fold domains"/>
    <property type="match status" value="1"/>
</dbReference>
<dbReference type="InterPro" id="IPR006139">
    <property type="entry name" value="D-isomer_2_OHA_DH_cat_dom"/>
</dbReference>
<feature type="domain" description="D-isomer specific 2-hydroxyacid dehydrogenase catalytic" evidence="5">
    <location>
        <begin position="25"/>
        <end position="304"/>
    </location>
</feature>
<feature type="domain" description="D-isomer specific 2-hydroxyacid dehydrogenase NAD-binding" evidence="6">
    <location>
        <begin position="94"/>
        <end position="273"/>
    </location>
</feature>
<reference evidence="7" key="1">
    <citation type="submission" date="2014-07" db="EMBL/GenBank/DDBJ databases">
        <authorList>
            <person name="Urmite Genomes Urmite Genomes"/>
        </authorList>
    </citation>
    <scope>NUCLEOTIDE SEQUENCE</scope>
    <source>
        <strain evidence="7">13S34_air</strain>
    </source>
</reference>
<dbReference type="GO" id="GO:0005829">
    <property type="term" value="C:cytosol"/>
    <property type="evidence" value="ECO:0007669"/>
    <property type="project" value="TreeGrafter"/>
</dbReference>
<dbReference type="GO" id="GO:0016618">
    <property type="term" value="F:hydroxypyruvate reductase [NAD(P)H] activity"/>
    <property type="evidence" value="ECO:0007669"/>
    <property type="project" value="TreeGrafter"/>
</dbReference>
<organism evidence="7">
    <name type="scientific">Metalysinibacillus saudimassiliensis</name>
    <dbReference type="NCBI Taxonomy" id="1461583"/>
    <lineage>
        <taxon>Bacteria</taxon>
        <taxon>Bacillati</taxon>
        <taxon>Bacillota</taxon>
        <taxon>Bacilli</taxon>
        <taxon>Bacillales</taxon>
        <taxon>Caryophanaceae</taxon>
        <taxon>Metalysinibacillus</taxon>
    </lineage>
</organism>
<accession>A0A078M2D2</accession>
<dbReference type="InterPro" id="IPR050223">
    <property type="entry name" value="D-isomer_2-hydroxyacid_DH"/>
</dbReference>
<dbReference type="PROSITE" id="PS00065">
    <property type="entry name" value="D_2_HYDROXYACID_DH_1"/>
    <property type="match status" value="1"/>
</dbReference>
<dbReference type="InterPro" id="IPR036291">
    <property type="entry name" value="NAD(P)-bd_dom_sf"/>
</dbReference>
<evidence type="ECO:0000256" key="1">
    <source>
        <dbReference type="ARBA" id="ARBA00005854"/>
    </source>
</evidence>
<evidence type="ECO:0000256" key="4">
    <source>
        <dbReference type="RuleBase" id="RU003719"/>
    </source>
</evidence>
<dbReference type="CDD" id="cd05301">
    <property type="entry name" value="GDH"/>
    <property type="match status" value="1"/>
</dbReference>
<evidence type="ECO:0000256" key="2">
    <source>
        <dbReference type="ARBA" id="ARBA00023002"/>
    </source>
</evidence>
<dbReference type="AlphaFoldDB" id="A0A078M2D2"/>
<dbReference type="GO" id="GO:0051287">
    <property type="term" value="F:NAD binding"/>
    <property type="evidence" value="ECO:0007669"/>
    <property type="project" value="InterPro"/>
</dbReference>
<keyword evidence="7" id="KW-0670">Pyruvate</keyword>
<protein>
    <submittedName>
        <fullName evidence="7">Glyoxylate/hydroxypyruvate reductase B</fullName>
    </submittedName>
</protein>
<evidence type="ECO:0000259" key="6">
    <source>
        <dbReference type="Pfam" id="PF02826"/>
    </source>
</evidence>
<dbReference type="PATRIC" id="fig|1461583.4.peg.573"/>